<organism evidence="3 4">
    <name type="scientific">Polluticaenibacter yanchengensis</name>
    <dbReference type="NCBI Taxonomy" id="3014562"/>
    <lineage>
        <taxon>Bacteria</taxon>
        <taxon>Pseudomonadati</taxon>
        <taxon>Bacteroidota</taxon>
        <taxon>Chitinophagia</taxon>
        <taxon>Chitinophagales</taxon>
        <taxon>Chitinophagaceae</taxon>
        <taxon>Polluticaenibacter</taxon>
    </lineage>
</organism>
<comment type="caution">
    <text evidence="3">The sequence shown here is derived from an EMBL/GenBank/DDBJ whole genome shotgun (WGS) entry which is preliminary data.</text>
</comment>
<dbReference type="Gene3D" id="3.40.50.2000">
    <property type="entry name" value="Glycogen Phosphorylase B"/>
    <property type="match status" value="2"/>
</dbReference>
<dbReference type="InterPro" id="IPR028098">
    <property type="entry name" value="Glyco_trans_4-like_N"/>
</dbReference>
<dbReference type="SUPFAM" id="SSF53756">
    <property type="entry name" value="UDP-Glycosyltransferase/glycogen phosphorylase"/>
    <property type="match status" value="1"/>
</dbReference>
<evidence type="ECO:0000259" key="1">
    <source>
        <dbReference type="Pfam" id="PF00534"/>
    </source>
</evidence>
<dbReference type="PANTHER" id="PTHR12526">
    <property type="entry name" value="GLYCOSYLTRANSFERASE"/>
    <property type="match status" value="1"/>
</dbReference>
<name>A0ABT4UK63_9BACT</name>
<dbReference type="InterPro" id="IPR001296">
    <property type="entry name" value="Glyco_trans_1"/>
</dbReference>
<gene>
    <name evidence="3" type="ORF">O3P16_10450</name>
</gene>
<dbReference type="EMBL" id="JAQGEF010000011">
    <property type="protein sequence ID" value="MDA3615228.1"/>
    <property type="molecule type" value="Genomic_DNA"/>
</dbReference>
<proteinExistence type="predicted"/>
<dbReference type="Proteomes" id="UP001210231">
    <property type="component" value="Unassembled WGS sequence"/>
</dbReference>
<protein>
    <submittedName>
        <fullName evidence="3">Glycosyltransferase</fullName>
    </submittedName>
</protein>
<evidence type="ECO:0000313" key="4">
    <source>
        <dbReference type="Proteomes" id="UP001210231"/>
    </source>
</evidence>
<accession>A0ABT4UK63</accession>
<dbReference type="Pfam" id="PF13439">
    <property type="entry name" value="Glyco_transf_4"/>
    <property type="match status" value="1"/>
</dbReference>
<dbReference type="Pfam" id="PF00534">
    <property type="entry name" value="Glycos_transf_1"/>
    <property type="match status" value="1"/>
</dbReference>
<evidence type="ECO:0000259" key="2">
    <source>
        <dbReference type="Pfam" id="PF13439"/>
    </source>
</evidence>
<dbReference type="PANTHER" id="PTHR12526:SF630">
    <property type="entry name" value="GLYCOSYLTRANSFERASE"/>
    <property type="match status" value="1"/>
</dbReference>
<sequence length="361" mass="40674">MRILQIIDSLNAGGAEKMAVNYANIIAKKKGFSALSTTRVEGPLKAQINEDVHYFFTQKSGTFDFASLKRLKRFVKQHKIDVIHAHGTSALYAAMFKWIYPKIKVVWHDHHGNRAKHDKKKNLTLQFAARFFTGVVACNEELKEWGLKNLACKNIIYLPNFVSTDYVAPASGTQLMGVPGKRIVQLANLKDPKNHIAMLKAFNDSQAVAGGWTLHLIGRDFEDDYSNRLKDFIKEHQLENSVFIYGARFDTAYILRQADIGVLSSSFEGFPVTLLEYGMANLAVATSDVGYCGNVIKNGERGVTFHPGNHEEMVAKLDELFRNDSLRKAYAQALNKFVSDNYADEAVVNKYLNWLEETVLK</sequence>
<dbReference type="RefSeq" id="WP_407031553.1">
    <property type="nucleotide sequence ID" value="NZ_JAQGEF010000011.1"/>
</dbReference>
<feature type="domain" description="Glycosyltransferase subfamily 4-like N-terminal" evidence="2">
    <location>
        <begin position="13"/>
        <end position="165"/>
    </location>
</feature>
<feature type="domain" description="Glycosyl transferase family 1" evidence="1">
    <location>
        <begin position="181"/>
        <end position="333"/>
    </location>
</feature>
<dbReference type="CDD" id="cd03811">
    <property type="entry name" value="GT4_GT28_WabH-like"/>
    <property type="match status" value="1"/>
</dbReference>
<keyword evidence="4" id="KW-1185">Reference proteome</keyword>
<reference evidence="3 4" key="1">
    <citation type="submission" date="2022-12" db="EMBL/GenBank/DDBJ databases">
        <title>Chitinophagaceae gen. sp. nov., a new member of the family Chitinophagaceae, isolated from soil in a chemical factory.</title>
        <authorList>
            <person name="Ke Z."/>
        </authorList>
    </citation>
    <scope>NUCLEOTIDE SEQUENCE [LARGE SCALE GENOMIC DNA]</scope>
    <source>
        <strain evidence="3 4">LY-5</strain>
    </source>
</reference>
<evidence type="ECO:0000313" key="3">
    <source>
        <dbReference type="EMBL" id="MDA3615228.1"/>
    </source>
</evidence>